<dbReference type="RefSeq" id="WP_009520725.1">
    <property type="nucleotide sequence ID" value="NZ_CCAE010000026.1"/>
</dbReference>
<dbReference type="Pfam" id="PF09312">
    <property type="entry name" value="SurA_N"/>
    <property type="match status" value="1"/>
</dbReference>
<dbReference type="EC" id="5.2.1.8" evidence="7"/>
<keyword evidence="5 7" id="KW-0143">Chaperone</keyword>
<evidence type="ECO:0000256" key="4">
    <source>
        <dbReference type="ARBA" id="ARBA00023110"/>
    </source>
</evidence>
<protein>
    <recommendedName>
        <fullName evidence="7">Chaperone SurA</fullName>
    </recommendedName>
    <alternativeName>
        <fullName evidence="7">Peptidyl-prolyl cis-trans isomerase SurA</fullName>
        <shortName evidence="7">PPIase SurA</shortName>
        <ecNumber evidence="7">5.2.1.8</ecNumber>
    </alternativeName>
    <alternativeName>
        <fullName evidence="7">Rotamase SurA</fullName>
    </alternativeName>
</protein>
<keyword evidence="6 7" id="KW-0413">Isomerase</keyword>
<dbReference type="GO" id="GO:0050821">
    <property type="term" value="P:protein stabilization"/>
    <property type="evidence" value="ECO:0007669"/>
    <property type="project" value="InterPro"/>
</dbReference>
<dbReference type="InterPro" id="IPR027304">
    <property type="entry name" value="Trigger_fact/SurA_dom_sf"/>
</dbReference>
<dbReference type="GO" id="GO:0003755">
    <property type="term" value="F:peptidyl-prolyl cis-trans isomerase activity"/>
    <property type="evidence" value="ECO:0007669"/>
    <property type="project" value="UniProtKB-UniRule"/>
</dbReference>
<dbReference type="PROSITE" id="PS01096">
    <property type="entry name" value="PPIC_PPIASE_1"/>
    <property type="match status" value="1"/>
</dbReference>
<keyword evidence="1 7" id="KW-0732">Signal</keyword>
<dbReference type="InterPro" id="IPR046357">
    <property type="entry name" value="PPIase_dom_sf"/>
</dbReference>
<gene>
    <name evidence="7 9" type="primary">surA</name>
    <name evidence="9" type="ORF">BN948_03073</name>
</gene>
<dbReference type="PROSITE" id="PS50198">
    <property type="entry name" value="PPIC_PPIASE_2"/>
    <property type="match status" value="2"/>
</dbReference>
<proteinExistence type="inferred from homology"/>
<dbReference type="EMBL" id="CCAE010000026">
    <property type="protein sequence ID" value="CDN88638.1"/>
    <property type="molecule type" value="Genomic_DNA"/>
</dbReference>
<dbReference type="InterPro" id="IPR050280">
    <property type="entry name" value="OMP_Chaperone_SurA"/>
</dbReference>
<evidence type="ECO:0000256" key="2">
    <source>
        <dbReference type="ARBA" id="ARBA00022737"/>
    </source>
</evidence>
<dbReference type="PANTHER" id="PTHR47637">
    <property type="entry name" value="CHAPERONE SURA"/>
    <property type="match status" value="1"/>
</dbReference>
<name>A0A1L1PF60_HYDIT</name>
<keyword evidence="3 7" id="KW-0574">Periplasm</keyword>
<dbReference type="GO" id="GO:0042277">
    <property type="term" value="F:peptide binding"/>
    <property type="evidence" value="ECO:0007669"/>
    <property type="project" value="InterPro"/>
</dbReference>
<dbReference type="InterPro" id="IPR000297">
    <property type="entry name" value="PPIase_PpiC"/>
</dbReference>
<comment type="function">
    <text evidence="7">Chaperone involved in the correct folding and assembly of outer membrane proteins. Recognizes specific patterns of aromatic residues and the orientation of their side chains, which are found more frequently in integral outer membrane proteins. May act in both early periplasmic and late outer membrane-associated steps of protein maturation.</text>
</comment>
<sequence>MTDRSFLTAIALGLALLWPAALPAQTLRTPGGLTLPSATAPAADNRTADYIVALVNSEPVTNHEVRQRLRQVEQNIAQRNITNAPPRAVLMRQVLEQLINERAQLHLARESGVRVSDAEIDQAEQNIAAQNSLSQEEFRRRLRSEGYDLNRFRDELRQQLLLQRLREREVDSRVRVTDADIDEFQREQRGASGAENLELNLSHVLVLVPENASEAVVAERQARAQRVADRARAGEDFAVLAREFSDAAERANGGEFGWRAASRLPDLFVTSTRNLPAGAIAGPLRSPAGFHVLKVNDKRQAGMPSMSVTQTRASHILLRPSAQLTPEAAIARLSDFRQRITAGTASFEALARENSQDGSAANGGSLGWALPGQFVPEFEDTMSRLRPGEVSEPIVSRFGVHLIRVDERRNVQLDEKQQRERLRMVVREQKLREATELWARDVRSRAYVEMREDPQP</sequence>
<dbReference type="HAMAP" id="MF_01183">
    <property type="entry name" value="Chaperone_SurA"/>
    <property type="match status" value="1"/>
</dbReference>
<dbReference type="InterPro" id="IPR015391">
    <property type="entry name" value="SurA_N"/>
</dbReference>
<evidence type="ECO:0000256" key="7">
    <source>
        <dbReference type="HAMAP-Rule" id="MF_01183"/>
    </source>
</evidence>
<keyword evidence="10" id="KW-1185">Reference proteome</keyword>
<comment type="catalytic activity">
    <reaction evidence="7">
        <text>[protein]-peptidylproline (omega=180) = [protein]-peptidylproline (omega=0)</text>
        <dbReference type="Rhea" id="RHEA:16237"/>
        <dbReference type="Rhea" id="RHEA-COMP:10747"/>
        <dbReference type="Rhea" id="RHEA-COMP:10748"/>
        <dbReference type="ChEBI" id="CHEBI:83833"/>
        <dbReference type="ChEBI" id="CHEBI:83834"/>
        <dbReference type="EC" id="5.2.1.8"/>
    </reaction>
</comment>
<comment type="subcellular location">
    <subcellularLocation>
        <location evidence="7">Periplasm</location>
    </subcellularLocation>
    <text evidence="7">Is capable of associating with the outer membrane.</text>
</comment>
<keyword evidence="4 7" id="KW-0697">Rotamase</keyword>
<organism evidence="9 10">
    <name type="scientific">Hydrogenophaga intermedia</name>
    <dbReference type="NCBI Taxonomy" id="65786"/>
    <lineage>
        <taxon>Bacteria</taxon>
        <taxon>Pseudomonadati</taxon>
        <taxon>Pseudomonadota</taxon>
        <taxon>Betaproteobacteria</taxon>
        <taxon>Burkholderiales</taxon>
        <taxon>Comamonadaceae</taxon>
        <taxon>Hydrogenophaga</taxon>
    </lineage>
</organism>
<dbReference type="PANTHER" id="PTHR47637:SF1">
    <property type="entry name" value="CHAPERONE SURA"/>
    <property type="match status" value="1"/>
</dbReference>
<dbReference type="GO" id="GO:0030288">
    <property type="term" value="C:outer membrane-bounded periplasmic space"/>
    <property type="evidence" value="ECO:0007669"/>
    <property type="project" value="InterPro"/>
</dbReference>
<evidence type="ECO:0000313" key="9">
    <source>
        <dbReference type="EMBL" id="CDN88638.1"/>
    </source>
</evidence>
<dbReference type="Proteomes" id="UP000028878">
    <property type="component" value="Unassembled WGS sequence"/>
</dbReference>
<evidence type="ECO:0000256" key="5">
    <source>
        <dbReference type="ARBA" id="ARBA00023186"/>
    </source>
</evidence>
<evidence type="ECO:0000313" key="10">
    <source>
        <dbReference type="Proteomes" id="UP000028878"/>
    </source>
</evidence>
<dbReference type="Gene3D" id="1.10.4030.10">
    <property type="entry name" value="Porin chaperone SurA, peptide-binding domain"/>
    <property type="match status" value="1"/>
</dbReference>
<evidence type="ECO:0000256" key="6">
    <source>
        <dbReference type="ARBA" id="ARBA00023235"/>
    </source>
</evidence>
<evidence type="ECO:0000256" key="3">
    <source>
        <dbReference type="ARBA" id="ARBA00022764"/>
    </source>
</evidence>
<evidence type="ECO:0000256" key="1">
    <source>
        <dbReference type="ARBA" id="ARBA00022729"/>
    </source>
</evidence>
<feature type="domain" description="PpiC" evidence="8">
    <location>
        <begin position="196"/>
        <end position="297"/>
    </location>
</feature>
<evidence type="ECO:0000259" key="8">
    <source>
        <dbReference type="PROSITE" id="PS50198"/>
    </source>
</evidence>
<dbReference type="SUPFAM" id="SSF109998">
    <property type="entry name" value="Triger factor/SurA peptide-binding domain-like"/>
    <property type="match status" value="1"/>
</dbReference>
<dbReference type="SUPFAM" id="SSF54534">
    <property type="entry name" value="FKBP-like"/>
    <property type="match status" value="2"/>
</dbReference>
<feature type="domain" description="PpiC" evidence="8">
    <location>
        <begin position="308"/>
        <end position="407"/>
    </location>
</feature>
<dbReference type="GO" id="GO:0006457">
    <property type="term" value="P:protein folding"/>
    <property type="evidence" value="ECO:0007669"/>
    <property type="project" value="UniProtKB-UniRule"/>
</dbReference>
<reference evidence="10" key="2">
    <citation type="submission" date="2014-11" db="EMBL/GenBank/DDBJ databases">
        <title>Draft genome sequence of Hydrogenophaga intermedia S1.</title>
        <authorList>
            <person name="Gan H.M."/>
            <person name="Chew T.H."/>
            <person name="Stolz A."/>
        </authorList>
    </citation>
    <scope>NUCLEOTIDE SEQUENCE [LARGE SCALE GENOMIC DNA]</scope>
    <source>
        <strain evidence="10">S1</strain>
    </source>
</reference>
<dbReference type="GO" id="GO:0043165">
    <property type="term" value="P:Gram-negative-bacterium-type cell outer membrane assembly"/>
    <property type="evidence" value="ECO:0007669"/>
    <property type="project" value="InterPro"/>
</dbReference>
<dbReference type="InterPro" id="IPR023058">
    <property type="entry name" value="PPIase_PpiC_CS"/>
</dbReference>
<dbReference type="InterPro" id="IPR023034">
    <property type="entry name" value="PPIase_SurA"/>
</dbReference>
<dbReference type="Pfam" id="PF00639">
    <property type="entry name" value="Rotamase"/>
    <property type="match status" value="2"/>
</dbReference>
<accession>A0A1L1PF60</accession>
<comment type="domain">
    <text evidence="7">The PPIase activity resides only in the second parvulin domain. The N-terminal region and the C-terminal tail are necessary and sufficient for the chaperone activity of SurA. The PPIase activity is dispensable for SurA to function as a chaperone. The N-terminal region and the C-terminal tail are also required for porin recognition.</text>
</comment>
<dbReference type="Gene3D" id="3.10.50.40">
    <property type="match status" value="2"/>
</dbReference>
<reference evidence="10" key="1">
    <citation type="submission" date="2014-02" db="EMBL/GenBank/DDBJ databases">
        <authorList>
            <person name="Gan H."/>
        </authorList>
    </citation>
    <scope>NUCLEOTIDE SEQUENCE [LARGE SCALE GENOMIC DNA]</scope>
    <source>
        <strain evidence="10">S1</strain>
    </source>
</reference>
<dbReference type="GO" id="GO:0051082">
    <property type="term" value="F:unfolded protein binding"/>
    <property type="evidence" value="ECO:0007669"/>
    <property type="project" value="UniProtKB-UniRule"/>
</dbReference>
<dbReference type="AlphaFoldDB" id="A0A1L1PF60"/>
<keyword evidence="2 7" id="KW-0677">Repeat</keyword>